<dbReference type="RefSeq" id="XP_041163131.1">
    <property type="nucleotide sequence ID" value="XM_041309826.1"/>
</dbReference>
<dbReference type="InterPro" id="IPR045340">
    <property type="entry name" value="DUF6533"/>
</dbReference>
<keyword evidence="1" id="KW-0812">Transmembrane</keyword>
<protein>
    <recommendedName>
        <fullName evidence="2">DUF6533 domain-containing protein</fullName>
    </recommendedName>
</protein>
<evidence type="ECO:0000256" key="1">
    <source>
        <dbReference type="SAM" id="Phobius"/>
    </source>
</evidence>
<evidence type="ECO:0000259" key="2">
    <source>
        <dbReference type="Pfam" id="PF20151"/>
    </source>
</evidence>
<dbReference type="EMBL" id="JABBWE010000013">
    <property type="protein sequence ID" value="KAG1798445.1"/>
    <property type="molecule type" value="Genomic_DNA"/>
</dbReference>
<keyword evidence="1" id="KW-0472">Membrane</keyword>
<gene>
    <name evidence="3" type="ORF">HD556DRAFT_183704</name>
</gene>
<comment type="caution">
    <text evidence="3">The sequence shown here is derived from an EMBL/GenBank/DDBJ whole genome shotgun (WGS) entry which is preliminary data.</text>
</comment>
<feature type="transmembrane region" description="Helical" evidence="1">
    <location>
        <begin position="169"/>
        <end position="196"/>
    </location>
</feature>
<dbReference type="AlphaFoldDB" id="A0A9P7DMG1"/>
<dbReference type="OrthoDB" id="2680768at2759"/>
<sequence>MTFVSNDPTWWPTINLSVFDSYWMVAAGVVVVYDWVLTFGQEIELIWRQRWSLITVLYLLIRYAGLPYSVVWLLSTIPVSLTDAVSTITNHVLSGTNVVVAAALGVIMIARLHAMYQGSRMMLAFLVIIFLTVNITCVVLLAIGLKYAVGEELILSGTYLCVYGVEGDSSLLISMIWMLNTIWEVLALCLSVWVAVKHFRKRRLDSSTGSTIGDYFRVLIQSHVLYFAR</sequence>
<dbReference type="Proteomes" id="UP000719766">
    <property type="component" value="Unassembled WGS sequence"/>
</dbReference>
<keyword evidence="1" id="KW-1133">Transmembrane helix</keyword>
<feature type="domain" description="DUF6533" evidence="2">
    <location>
        <begin position="22"/>
        <end position="66"/>
    </location>
</feature>
<feature type="transmembrane region" description="Helical" evidence="1">
    <location>
        <begin position="51"/>
        <end position="71"/>
    </location>
</feature>
<name>A0A9P7DMG1_9AGAM</name>
<accession>A0A9P7DMG1</accession>
<feature type="transmembrane region" description="Helical" evidence="1">
    <location>
        <begin position="91"/>
        <end position="110"/>
    </location>
</feature>
<evidence type="ECO:0000313" key="4">
    <source>
        <dbReference type="Proteomes" id="UP000719766"/>
    </source>
</evidence>
<dbReference type="Pfam" id="PF20151">
    <property type="entry name" value="DUF6533"/>
    <property type="match status" value="1"/>
</dbReference>
<reference evidence="3" key="1">
    <citation type="journal article" date="2020" name="New Phytol.">
        <title>Comparative genomics reveals dynamic genome evolution in host specialist ectomycorrhizal fungi.</title>
        <authorList>
            <person name="Lofgren L.A."/>
            <person name="Nguyen N.H."/>
            <person name="Vilgalys R."/>
            <person name="Ruytinx J."/>
            <person name="Liao H.L."/>
            <person name="Branco S."/>
            <person name="Kuo A."/>
            <person name="LaButti K."/>
            <person name="Lipzen A."/>
            <person name="Andreopoulos W."/>
            <person name="Pangilinan J."/>
            <person name="Riley R."/>
            <person name="Hundley H."/>
            <person name="Na H."/>
            <person name="Barry K."/>
            <person name="Grigoriev I.V."/>
            <person name="Stajich J.E."/>
            <person name="Kennedy P.G."/>
        </authorList>
    </citation>
    <scope>NUCLEOTIDE SEQUENCE</scope>
    <source>
        <strain evidence="3">S12</strain>
    </source>
</reference>
<organism evidence="3 4">
    <name type="scientific">Suillus plorans</name>
    <dbReference type="NCBI Taxonomy" id="116603"/>
    <lineage>
        <taxon>Eukaryota</taxon>
        <taxon>Fungi</taxon>
        <taxon>Dikarya</taxon>
        <taxon>Basidiomycota</taxon>
        <taxon>Agaricomycotina</taxon>
        <taxon>Agaricomycetes</taxon>
        <taxon>Agaricomycetidae</taxon>
        <taxon>Boletales</taxon>
        <taxon>Suillineae</taxon>
        <taxon>Suillaceae</taxon>
        <taxon>Suillus</taxon>
    </lineage>
</organism>
<feature type="transmembrane region" description="Helical" evidence="1">
    <location>
        <begin position="20"/>
        <end position="39"/>
    </location>
</feature>
<feature type="transmembrane region" description="Helical" evidence="1">
    <location>
        <begin position="122"/>
        <end position="149"/>
    </location>
</feature>
<keyword evidence="4" id="KW-1185">Reference proteome</keyword>
<proteinExistence type="predicted"/>
<evidence type="ECO:0000313" key="3">
    <source>
        <dbReference type="EMBL" id="KAG1798445.1"/>
    </source>
</evidence>
<dbReference type="GeneID" id="64603590"/>